<proteinExistence type="inferred from homology"/>
<evidence type="ECO:0000256" key="2">
    <source>
        <dbReference type="ARBA" id="ARBA00022679"/>
    </source>
</evidence>
<comment type="pathway">
    <text evidence="3">Amino-acid biosynthesis.</text>
</comment>
<evidence type="ECO:0000256" key="1">
    <source>
        <dbReference type="ARBA" id="ARBA00006154"/>
    </source>
</evidence>
<dbReference type="InterPro" id="IPR005675">
    <property type="entry name" value="Citramal_synthase"/>
</dbReference>
<keyword evidence="2" id="KW-0808">Transferase</keyword>
<dbReference type="InterPro" id="IPR036230">
    <property type="entry name" value="LeuA_allosteric_dom_sf"/>
</dbReference>
<dbReference type="Gene3D" id="1.10.238.260">
    <property type="match status" value="1"/>
</dbReference>
<dbReference type="Pfam" id="PF08502">
    <property type="entry name" value="LeuA_dimer"/>
    <property type="match status" value="1"/>
</dbReference>
<dbReference type="RefSeq" id="WP_275409461.1">
    <property type="nucleotide sequence ID" value="NZ_JAAGLU010000746.1"/>
</dbReference>
<comment type="similarity">
    <text evidence="1">Belongs to the alpha-IPM synthase/homocitrate synthase family.</text>
</comment>
<comment type="caution">
    <text evidence="5">The sequence shown here is derived from an EMBL/GenBank/DDBJ whole genome shotgun (WGS) entry which is preliminary data.</text>
</comment>
<dbReference type="SUPFAM" id="SSF110921">
    <property type="entry name" value="2-isopropylmalate synthase LeuA, allosteric (dimerisation) domain"/>
    <property type="match status" value="1"/>
</dbReference>
<sequence length="142" mass="15773">LHASAIKVDPDLYQHIDPERVGNTMRMLVSDMAGRASIELKGKELGVDLGGDRALIARVVERVKERELQGYTYEAADASFELLLRAEVEGRARKYFRIESWRAIVEDRPDGTHANEATVKLWAKGERIVATAEGNGPVNALD</sequence>
<dbReference type="PANTHER" id="PTHR43538:SF1">
    <property type="entry name" value="(R)-CITRAMALATE SYNTHASE"/>
    <property type="match status" value="1"/>
</dbReference>
<evidence type="ECO:0000256" key="3">
    <source>
        <dbReference type="ARBA" id="ARBA00029440"/>
    </source>
</evidence>
<dbReference type="GO" id="GO:0009098">
    <property type="term" value="P:L-leucine biosynthetic process"/>
    <property type="evidence" value="ECO:0007669"/>
    <property type="project" value="InterPro"/>
</dbReference>
<evidence type="ECO:0000259" key="4">
    <source>
        <dbReference type="Pfam" id="PF08502"/>
    </source>
</evidence>
<accession>A0A6B3CAB5</accession>
<dbReference type="AlphaFoldDB" id="A0A6B3CAB5"/>
<dbReference type="InterPro" id="IPR013709">
    <property type="entry name" value="2-isopropylmalate_synth_dimer"/>
</dbReference>
<dbReference type="PANTHER" id="PTHR43538">
    <property type="entry name" value="ALPHA-IPM SYNTHASE/HOMOCITRATE SYNTHASE"/>
    <property type="match status" value="1"/>
</dbReference>
<gene>
    <name evidence="5" type="ORF">G3I71_48255</name>
</gene>
<evidence type="ECO:0000313" key="5">
    <source>
        <dbReference type="EMBL" id="NEC93354.1"/>
    </source>
</evidence>
<organism evidence="5">
    <name type="scientific">Streptomyces sp. SID12501</name>
    <dbReference type="NCBI Taxonomy" id="2706042"/>
    <lineage>
        <taxon>Bacteria</taxon>
        <taxon>Bacillati</taxon>
        <taxon>Actinomycetota</taxon>
        <taxon>Actinomycetes</taxon>
        <taxon>Kitasatosporales</taxon>
        <taxon>Streptomycetaceae</taxon>
        <taxon>Streptomyces</taxon>
    </lineage>
</organism>
<feature type="domain" description="2-isopropylmalate synthase LeuA allosteric (dimerisation)" evidence="4">
    <location>
        <begin position="74"/>
        <end position="141"/>
    </location>
</feature>
<feature type="non-terminal residue" evidence="5">
    <location>
        <position position="1"/>
    </location>
</feature>
<name>A0A6B3CAB5_9ACTN</name>
<feature type="non-terminal residue" evidence="5">
    <location>
        <position position="142"/>
    </location>
</feature>
<dbReference type="EMBL" id="JAAGLU010000746">
    <property type="protein sequence ID" value="NEC93354.1"/>
    <property type="molecule type" value="Genomic_DNA"/>
</dbReference>
<protein>
    <submittedName>
        <fullName evidence="5">Citramalate synthase</fullName>
    </submittedName>
</protein>
<dbReference type="GO" id="GO:0003852">
    <property type="term" value="F:2-isopropylmalate synthase activity"/>
    <property type="evidence" value="ECO:0007669"/>
    <property type="project" value="InterPro"/>
</dbReference>
<reference evidence="5" key="1">
    <citation type="submission" date="2020-01" db="EMBL/GenBank/DDBJ databases">
        <title>Insect and environment-associated Actinomycetes.</title>
        <authorList>
            <person name="Currrie C."/>
            <person name="Chevrette M."/>
            <person name="Carlson C."/>
            <person name="Stubbendieck R."/>
            <person name="Wendt-Pienkowski E."/>
        </authorList>
    </citation>
    <scope>NUCLEOTIDE SEQUENCE</scope>
    <source>
        <strain evidence="5">SID12501</strain>
    </source>
</reference>